<evidence type="ECO:0000313" key="2">
    <source>
        <dbReference type="EMBL" id="QPG57895.1"/>
    </source>
</evidence>
<feature type="domain" description="Intracellular proteinase inhibitor BsuPI" evidence="1">
    <location>
        <begin position="83"/>
        <end position="170"/>
    </location>
</feature>
<dbReference type="PROSITE" id="PS51257">
    <property type="entry name" value="PROKAR_LIPOPROTEIN"/>
    <property type="match status" value="1"/>
</dbReference>
<dbReference type="InterPro" id="IPR038144">
    <property type="entry name" value="IPI"/>
</dbReference>
<proteinExistence type="predicted"/>
<name>A0ABX6V7S2_9GAMM</name>
<dbReference type="Proteomes" id="UP000316416">
    <property type="component" value="Chromosome"/>
</dbReference>
<dbReference type="InterPro" id="IPR020481">
    <property type="entry name" value="Intracell_prot_inh_BsuPI"/>
</dbReference>
<accession>A0ABX6V7S2</accession>
<sequence length="193" mass="20691">MNKLLCVSLGLIALSGCSQEVSPSGEATQVKLQPVVQAEAAKIDESSLTSSESYKLAKEAEIKDGKMDKGLLSGQLQVSLTSGFTVSLLITNHQSYGVPIQYRSGMTADLHVLDPQGNKIWAWSDTMMFTQAIRDVVIPAGKVIPVTFTLPKDVIAQVKGKGYSLVGVHVGHATESNQQAMPDTRLSLDAYLN</sequence>
<evidence type="ECO:0000259" key="1">
    <source>
        <dbReference type="Pfam" id="PF12690"/>
    </source>
</evidence>
<dbReference type="Pfam" id="PF12690">
    <property type="entry name" value="BsuPI"/>
    <property type="match status" value="1"/>
</dbReference>
<dbReference type="RefSeq" id="WP_142870673.1">
    <property type="nucleotide sequence ID" value="NZ_CP045503.2"/>
</dbReference>
<keyword evidence="3" id="KW-1185">Reference proteome</keyword>
<evidence type="ECO:0000313" key="3">
    <source>
        <dbReference type="Proteomes" id="UP000316416"/>
    </source>
</evidence>
<dbReference type="Gene3D" id="2.60.40.2360">
    <property type="entry name" value="Intracellular proteinase inhibitor BsuPI"/>
    <property type="match status" value="1"/>
</dbReference>
<reference evidence="2" key="1">
    <citation type="submission" date="2021-07" db="EMBL/GenBank/DDBJ databases">
        <title>Shewanella sp. YLB-07 whole genome sequence.</title>
        <authorList>
            <person name="Yu L."/>
        </authorList>
    </citation>
    <scope>NUCLEOTIDE SEQUENCE</scope>
    <source>
        <strain evidence="2">YLB-08</strain>
    </source>
</reference>
<dbReference type="EMBL" id="CP045503">
    <property type="protein sequence ID" value="QPG57895.1"/>
    <property type="molecule type" value="Genomic_DNA"/>
</dbReference>
<gene>
    <name evidence="2" type="ORF">FM038_010825</name>
</gene>
<organism evidence="2 3">
    <name type="scientific">Shewanella eurypsychrophilus</name>
    <dbReference type="NCBI Taxonomy" id="2593656"/>
    <lineage>
        <taxon>Bacteria</taxon>
        <taxon>Pseudomonadati</taxon>
        <taxon>Pseudomonadota</taxon>
        <taxon>Gammaproteobacteria</taxon>
        <taxon>Alteromonadales</taxon>
        <taxon>Shewanellaceae</taxon>
        <taxon>Shewanella</taxon>
    </lineage>
</organism>
<protein>
    <submittedName>
        <fullName evidence="2">Proteinase inhibitor</fullName>
    </submittedName>
</protein>